<evidence type="ECO:0000313" key="3">
    <source>
        <dbReference type="EMBL" id="NMK96981.1"/>
    </source>
</evidence>
<name>A0A7X9ZGI5_STACP</name>
<dbReference type="PANTHER" id="PTHR43792">
    <property type="entry name" value="GNAT FAMILY, PUTATIVE (AFU_ORTHOLOGUE AFUA_3G00765)-RELATED-RELATED"/>
    <property type="match status" value="1"/>
</dbReference>
<proteinExistence type="predicted"/>
<dbReference type="InterPro" id="IPR016181">
    <property type="entry name" value="Acyl_CoA_acyltransferase"/>
</dbReference>
<dbReference type="Proteomes" id="UP000291949">
    <property type="component" value="Unassembled WGS sequence"/>
</dbReference>
<evidence type="ECO:0000313" key="7">
    <source>
        <dbReference type="Proteomes" id="UP000550736"/>
    </source>
</evidence>
<dbReference type="EMBL" id="JABBLX010000003">
    <property type="protein sequence ID" value="NMK96981.1"/>
    <property type="molecule type" value="Genomic_DNA"/>
</dbReference>
<keyword evidence="6" id="KW-1185">Reference proteome</keyword>
<evidence type="ECO:0000313" key="2">
    <source>
        <dbReference type="EMBL" id="NMK53718.1"/>
    </source>
</evidence>
<protein>
    <submittedName>
        <fullName evidence="2 4">N-acetyltransferase</fullName>
    </submittedName>
</protein>
<dbReference type="PANTHER" id="PTHR43792:SF13">
    <property type="entry name" value="ACETYLTRANSFERASE"/>
    <property type="match status" value="1"/>
</dbReference>
<evidence type="ECO:0000259" key="1">
    <source>
        <dbReference type="PROSITE" id="PS51186"/>
    </source>
</evidence>
<reference evidence="4 5" key="1">
    <citation type="journal article" date="2019" name="Sci. Transl. Med.">
        <title>Quorum sensing between bacterial species on the skin protects against epidermal injury in atopic dermatitis.</title>
        <authorList>
            <person name="Williams M.R."/>
        </authorList>
    </citation>
    <scope>NUCLEOTIDE SEQUENCE [LARGE SCALE GENOMIC DNA]</scope>
    <source>
        <strain evidence="4 5">H8</strain>
    </source>
</reference>
<dbReference type="SUPFAM" id="SSF55729">
    <property type="entry name" value="Acyl-CoA N-acyltransferases (Nat)"/>
    <property type="match status" value="1"/>
</dbReference>
<dbReference type="GO" id="GO:0016747">
    <property type="term" value="F:acyltransferase activity, transferring groups other than amino-acyl groups"/>
    <property type="evidence" value="ECO:0007669"/>
    <property type="project" value="InterPro"/>
</dbReference>
<dbReference type="InterPro" id="IPR051531">
    <property type="entry name" value="N-acetyltransferase"/>
</dbReference>
<evidence type="ECO:0000313" key="6">
    <source>
        <dbReference type="Proteomes" id="UP000538955"/>
    </source>
</evidence>
<dbReference type="Gene3D" id="3.40.630.30">
    <property type="match status" value="1"/>
</dbReference>
<dbReference type="PROSITE" id="PS51186">
    <property type="entry name" value="GNAT"/>
    <property type="match status" value="1"/>
</dbReference>
<dbReference type="InterPro" id="IPR000182">
    <property type="entry name" value="GNAT_dom"/>
</dbReference>
<dbReference type="EMBL" id="SCHC01000002">
    <property type="protein sequence ID" value="TBW76964.1"/>
    <property type="molecule type" value="Genomic_DNA"/>
</dbReference>
<feature type="domain" description="N-acetyltransferase" evidence="1">
    <location>
        <begin position="5"/>
        <end position="169"/>
    </location>
</feature>
<evidence type="ECO:0000313" key="4">
    <source>
        <dbReference type="EMBL" id="TBW76964.1"/>
    </source>
</evidence>
<dbReference type="Pfam" id="PF13302">
    <property type="entry name" value="Acetyltransf_3"/>
    <property type="match status" value="1"/>
</dbReference>
<organism evidence="4 5">
    <name type="scientific">Staphylococcus capitis</name>
    <dbReference type="NCBI Taxonomy" id="29388"/>
    <lineage>
        <taxon>Bacteria</taxon>
        <taxon>Bacillati</taxon>
        <taxon>Bacillota</taxon>
        <taxon>Bacilli</taxon>
        <taxon>Bacillales</taxon>
        <taxon>Staphylococcaceae</taxon>
        <taxon>Staphylococcus</taxon>
    </lineage>
</organism>
<dbReference type="RefSeq" id="WP_023350937.1">
    <property type="nucleotide sequence ID" value="NZ_AP014956.1"/>
</dbReference>
<keyword evidence="4" id="KW-0808">Transferase</keyword>
<dbReference type="Proteomes" id="UP000538955">
    <property type="component" value="Unassembled WGS sequence"/>
</dbReference>
<gene>
    <name evidence="4" type="ORF">EQ811_08890</name>
    <name evidence="3" type="ORF">HHM13_02545</name>
    <name evidence="2" type="ORF">HHM24_02990</name>
</gene>
<dbReference type="EMBL" id="JABBMI010000034">
    <property type="protein sequence ID" value="NMK53718.1"/>
    <property type="molecule type" value="Genomic_DNA"/>
</dbReference>
<dbReference type="AlphaFoldDB" id="A0A7X9ZGI5"/>
<comment type="caution">
    <text evidence="4">The sequence shown here is derived from an EMBL/GenBank/DDBJ whole genome shotgun (WGS) entry which is preliminary data.</text>
</comment>
<evidence type="ECO:0000313" key="5">
    <source>
        <dbReference type="Proteomes" id="UP000291949"/>
    </source>
</evidence>
<sequence length="172" mass="20387">MLETDRLYLLKPDIEHLDALFQLHTNNESTKYTPKGIHENKDITKGFIKGWRRHWEENDFGYFMLIAKDTGELVGMSGFEYRTINYQLFLNLYYRLFPKYTGEGLATEAIEMISRWMKQFDAVTPKLIRTNQVNESSIKLAERLGYELNDTWNNIINDGDRCYFKQQLNVPL</sequence>
<reference evidence="6 7" key="2">
    <citation type="submission" date="2020-04" db="EMBL/GenBank/DDBJ databases">
        <title>The Epidemiology and Molecular Characteristics of Linezolid-Resistant Staphylococcus capitis in Huashan Hospital, Shanghai.</title>
        <authorList>
            <person name="Ding L."/>
            <person name="Li P."/>
            <person name="Yang Y."/>
            <person name="Lin D."/>
            <person name="Xu X."/>
        </authorList>
    </citation>
    <scope>NUCLEOTIDE SEQUENCE [LARGE SCALE GENOMIC DNA]</scope>
    <source>
        <strain evidence="3 7">12-86</strain>
        <strain evidence="2 6">17-84</strain>
    </source>
</reference>
<dbReference type="Proteomes" id="UP000550736">
    <property type="component" value="Unassembled WGS sequence"/>
</dbReference>
<accession>A0A7X9ZGI5</accession>